<name>A0A016SGU8_9BILA</name>
<organism evidence="1 2">
    <name type="scientific">Ancylostoma ceylanicum</name>
    <dbReference type="NCBI Taxonomy" id="53326"/>
    <lineage>
        <taxon>Eukaryota</taxon>
        <taxon>Metazoa</taxon>
        <taxon>Ecdysozoa</taxon>
        <taxon>Nematoda</taxon>
        <taxon>Chromadorea</taxon>
        <taxon>Rhabditida</taxon>
        <taxon>Rhabditina</taxon>
        <taxon>Rhabditomorpha</taxon>
        <taxon>Strongyloidea</taxon>
        <taxon>Ancylostomatidae</taxon>
        <taxon>Ancylostomatinae</taxon>
        <taxon>Ancylostoma</taxon>
    </lineage>
</organism>
<reference evidence="2" key="1">
    <citation type="journal article" date="2015" name="Nat. Genet.">
        <title>The genome and transcriptome of the zoonotic hookworm Ancylostoma ceylanicum identify infection-specific gene families.</title>
        <authorList>
            <person name="Schwarz E.M."/>
            <person name="Hu Y."/>
            <person name="Antoshechkin I."/>
            <person name="Miller M.M."/>
            <person name="Sternberg P.W."/>
            <person name="Aroian R.V."/>
        </authorList>
    </citation>
    <scope>NUCLEOTIDE SEQUENCE</scope>
    <source>
        <strain evidence="2">HY135</strain>
    </source>
</reference>
<evidence type="ECO:0000313" key="2">
    <source>
        <dbReference type="Proteomes" id="UP000024635"/>
    </source>
</evidence>
<protein>
    <submittedName>
        <fullName evidence="1">Uncharacterized protein</fullName>
    </submittedName>
</protein>
<dbReference type="Proteomes" id="UP000024635">
    <property type="component" value="Unassembled WGS sequence"/>
</dbReference>
<comment type="caution">
    <text evidence="1">The sequence shown here is derived from an EMBL/GenBank/DDBJ whole genome shotgun (WGS) entry which is preliminary data.</text>
</comment>
<dbReference type="AlphaFoldDB" id="A0A016SGU8"/>
<gene>
    <name evidence="1" type="primary">Acey_s0230.g2951</name>
    <name evidence="1" type="ORF">Y032_0230g2951</name>
</gene>
<accession>A0A016SGU8</accession>
<keyword evidence="2" id="KW-1185">Reference proteome</keyword>
<proteinExistence type="predicted"/>
<sequence length="84" mass="9282">MDPSQQLPTRRPRCIGTTGARTCEDGVRDDGDGGRDLCLPLWCLLAPTSGNEACTEQYATARNYLGFLRHFSDPSTWVCPCDNM</sequence>
<evidence type="ECO:0000313" key="1">
    <source>
        <dbReference type="EMBL" id="EYB89546.1"/>
    </source>
</evidence>
<dbReference type="EMBL" id="JARK01001566">
    <property type="protein sequence ID" value="EYB89546.1"/>
    <property type="molecule type" value="Genomic_DNA"/>
</dbReference>